<dbReference type="Gene3D" id="3.50.50.60">
    <property type="entry name" value="FAD/NAD(P)-binding domain"/>
    <property type="match status" value="1"/>
</dbReference>
<dbReference type="InterPro" id="IPR021163">
    <property type="entry name" value="Ferredox_Rdtase_adrenod"/>
</dbReference>
<comment type="catalytic activity">
    <reaction evidence="7 8">
        <text>2 reduced [adrenodoxin] + NADP(+) + H(+) = 2 oxidized [adrenodoxin] + NADPH</text>
        <dbReference type="Rhea" id="RHEA:42312"/>
        <dbReference type="Rhea" id="RHEA-COMP:9998"/>
        <dbReference type="Rhea" id="RHEA-COMP:9999"/>
        <dbReference type="ChEBI" id="CHEBI:15378"/>
        <dbReference type="ChEBI" id="CHEBI:33737"/>
        <dbReference type="ChEBI" id="CHEBI:33738"/>
        <dbReference type="ChEBI" id="CHEBI:57783"/>
        <dbReference type="ChEBI" id="CHEBI:58349"/>
        <dbReference type="EC" id="1.18.1.6"/>
    </reaction>
</comment>
<feature type="binding site" evidence="10">
    <location>
        <begin position="215"/>
        <end position="216"/>
    </location>
    <ligand>
        <name>NADP(+)</name>
        <dbReference type="ChEBI" id="CHEBI:58349"/>
    </ligand>
</feature>
<dbReference type="Proteomes" id="UP000236161">
    <property type="component" value="Unassembled WGS sequence"/>
</dbReference>
<name>A0A2I0BAE7_9ASPA</name>
<dbReference type="PRINTS" id="PR00419">
    <property type="entry name" value="ADXRDTASE"/>
</dbReference>
<evidence type="ECO:0000256" key="3">
    <source>
        <dbReference type="ARBA" id="ARBA00022630"/>
    </source>
</evidence>
<dbReference type="STRING" id="1088818.A0A2I0BAE7"/>
<dbReference type="InterPro" id="IPR023753">
    <property type="entry name" value="FAD/NAD-binding_dom"/>
</dbReference>
<accession>A0A2I0BAE7</accession>
<proteinExistence type="inferred from homology"/>
<protein>
    <recommendedName>
        <fullName evidence="8">NADPH:adrenodoxin oxidoreductase, mitochondrial</fullName>
        <ecNumber evidence="8">1.18.1.6</ecNumber>
    </recommendedName>
</protein>
<evidence type="ECO:0000256" key="5">
    <source>
        <dbReference type="ARBA" id="ARBA00022857"/>
    </source>
</evidence>
<dbReference type="PIRSF" id="PIRSF000362">
    <property type="entry name" value="FNR"/>
    <property type="match status" value="1"/>
</dbReference>
<sequence>MVRLSFRQTRLISRGFCSLRSNQISVCVVGSGPAGFYTAEKMLKAHKTAEVDILDRLATPFGLVRSGVAPDHQETKIVVNQFSRVAKSERCSFFGNTTLGSSISLVELREIYDVVVLAYGAESDRSLGIPGEDLNGIYSAREFVWWYNGHPDSFNMTPDLKNTDTTVILGLGNVALDVARILLRPLSELEKTDIADHALVSLAESTIRKVYLVARRGPAQAACTAKELREILGMKNLRVMIQEADLVASPADEEELKKSRIQKRVYELLSKAAASPRDHSSAEQKELHFAFYRKPDRLLPSEDASRVENCTSGNRIAVGIGQFEDITCGLVLKSIGYKSLPVEGLPFDYRKGIVPNFMGRVLRSQQQDHEVVEHGLYVAGWLKRGPTGIIATNLYCAEETVASISEDIEKGLIKPASCSPKPGRKGLLQLLENRNIKFVPFSGWEKIDAMETMLGAQGSKPREKITTWKELIKAAND</sequence>
<dbReference type="GO" id="GO:0016491">
    <property type="term" value="F:oxidoreductase activity"/>
    <property type="evidence" value="ECO:0007669"/>
    <property type="project" value="UniProtKB-KW"/>
</dbReference>
<dbReference type="PANTHER" id="PTHR48467">
    <property type="entry name" value="GLUTAMATE SYNTHASE 1 [NADH], CHLOROPLASTIC-LIKE"/>
    <property type="match status" value="1"/>
</dbReference>
<dbReference type="PANTHER" id="PTHR48467:SF1">
    <property type="entry name" value="GLUTAMATE SYNTHASE 1 [NADH], CHLOROPLASTIC-LIKE"/>
    <property type="match status" value="1"/>
</dbReference>
<dbReference type="OrthoDB" id="333024at2759"/>
<gene>
    <name evidence="12" type="ORF">AXF42_Ash020365</name>
</gene>
<feature type="binding site" evidence="10">
    <location>
        <position position="388"/>
    </location>
    <ligand>
        <name>NADP(+)</name>
        <dbReference type="ChEBI" id="CHEBI:58349"/>
    </ligand>
</feature>
<feature type="binding site" evidence="9">
    <location>
        <position position="34"/>
    </location>
    <ligand>
        <name>FAD</name>
        <dbReference type="ChEBI" id="CHEBI:57692"/>
    </ligand>
</feature>
<dbReference type="Gene3D" id="3.40.50.720">
    <property type="entry name" value="NAD(P)-binding Rossmann-like Domain"/>
    <property type="match status" value="1"/>
</dbReference>
<evidence type="ECO:0000256" key="7">
    <source>
        <dbReference type="ARBA" id="ARBA00048933"/>
    </source>
</evidence>
<keyword evidence="5 8" id="KW-0521">NADP</keyword>
<comment type="cofactor">
    <cofactor evidence="1 8 9">
        <name>FAD</name>
        <dbReference type="ChEBI" id="CHEBI:57692"/>
    </cofactor>
</comment>
<dbReference type="InterPro" id="IPR055275">
    <property type="entry name" value="Ferredox_Rdtase"/>
</dbReference>
<evidence type="ECO:0000256" key="1">
    <source>
        <dbReference type="ARBA" id="ARBA00001974"/>
    </source>
</evidence>
<feature type="domain" description="FAD/NAD(P)-binding" evidence="11">
    <location>
        <begin position="25"/>
        <end position="214"/>
    </location>
</feature>
<reference evidence="12 13" key="1">
    <citation type="journal article" date="2017" name="Nature">
        <title>The Apostasia genome and the evolution of orchids.</title>
        <authorList>
            <person name="Zhang G.Q."/>
            <person name="Liu K.W."/>
            <person name="Li Z."/>
            <person name="Lohaus R."/>
            <person name="Hsiao Y.Y."/>
            <person name="Niu S.C."/>
            <person name="Wang J.Y."/>
            <person name="Lin Y.C."/>
            <person name="Xu Q."/>
            <person name="Chen L.J."/>
            <person name="Yoshida K."/>
            <person name="Fujiwara S."/>
            <person name="Wang Z.W."/>
            <person name="Zhang Y.Q."/>
            <person name="Mitsuda N."/>
            <person name="Wang M."/>
            <person name="Liu G.H."/>
            <person name="Pecoraro L."/>
            <person name="Huang H.X."/>
            <person name="Xiao X.J."/>
            <person name="Lin M."/>
            <person name="Wu X.Y."/>
            <person name="Wu W.L."/>
            <person name="Chen Y.Y."/>
            <person name="Chang S.B."/>
            <person name="Sakamoto S."/>
            <person name="Ohme-Takagi M."/>
            <person name="Yagi M."/>
            <person name="Zeng S.J."/>
            <person name="Shen C.Y."/>
            <person name="Yeh C.M."/>
            <person name="Luo Y.B."/>
            <person name="Tsai W.C."/>
            <person name="Van de Peer Y."/>
            <person name="Liu Z.J."/>
        </authorList>
    </citation>
    <scope>NUCLEOTIDE SEQUENCE [LARGE SCALE GENOMIC DNA]</scope>
    <source>
        <strain evidence="13">cv. Shenzhen</strain>
        <tissue evidence="12">Stem</tissue>
    </source>
</reference>
<dbReference type="InterPro" id="IPR036188">
    <property type="entry name" value="FAD/NAD-bd_sf"/>
</dbReference>
<feature type="binding site" evidence="10">
    <location>
        <position position="227"/>
    </location>
    <ligand>
        <name>NADP(+)</name>
        <dbReference type="ChEBI" id="CHEBI:58349"/>
    </ligand>
</feature>
<dbReference type="Pfam" id="PF07992">
    <property type="entry name" value="Pyr_redox_2"/>
    <property type="match status" value="1"/>
</dbReference>
<dbReference type="EC" id="1.18.1.6" evidence="8"/>
<feature type="binding site" evidence="9">
    <location>
        <position position="63"/>
    </location>
    <ligand>
        <name>FAD</name>
        <dbReference type="ChEBI" id="CHEBI:57692"/>
    </ligand>
</feature>
<evidence type="ECO:0000256" key="9">
    <source>
        <dbReference type="PIRSR" id="PIRSR000362-1"/>
    </source>
</evidence>
<feature type="binding site" evidence="9">
    <location>
        <begin position="388"/>
        <end position="390"/>
    </location>
    <ligand>
        <name>FAD</name>
        <dbReference type="ChEBI" id="CHEBI:57692"/>
    </ligand>
</feature>
<dbReference type="GO" id="GO:0005739">
    <property type="term" value="C:mitochondrion"/>
    <property type="evidence" value="ECO:0007669"/>
    <property type="project" value="UniProtKB-SubCell"/>
</dbReference>
<evidence type="ECO:0000256" key="10">
    <source>
        <dbReference type="PIRSR" id="PIRSR000362-2"/>
    </source>
</evidence>
<evidence type="ECO:0000256" key="6">
    <source>
        <dbReference type="ARBA" id="ARBA00023002"/>
    </source>
</evidence>
<keyword evidence="4 8" id="KW-0274">FAD</keyword>
<comment type="subcellular location">
    <subcellularLocation>
        <location evidence="8">Mitochondrion</location>
    </subcellularLocation>
</comment>
<comment type="similarity">
    <text evidence="2 8">Belongs to the ferredoxin--NADP reductase type 1 family.</text>
</comment>
<keyword evidence="13" id="KW-1185">Reference proteome</keyword>
<keyword evidence="6 8" id="KW-0560">Oxidoreductase</keyword>
<evidence type="ECO:0000256" key="4">
    <source>
        <dbReference type="ARBA" id="ARBA00022827"/>
    </source>
</evidence>
<dbReference type="AlphaFoldDB" id="A0A2I0BAE7"/>
<evidence type="ECO:0000313" key="13">
    <source>
        <dbReference type="Proteomes" id="UP000236161"/>
    </source>
</evidence>
<dbReference type="SUPFAM" id="SSF51971">
    <property type="entry name" value="Nucleotide-binding domain"/>
    <property type="match status" value="2"/>
</dbReference>
<evidence type="ECO:0000259" key="11">
    <source>
        <dbReference type="Pfam" id="PF07992"/>
    </source>
</evidence>
<evidence type="ECO:0000313" key="12">
    <source>
        <dbReference type="EMBL" id="PKA64741.1"/>
    </source>
</evidence>
<dbReference type="EMBL" id="KZ451902">
    <property type="protein sequence ID" value="PKA64741.1"/>
    <property type="molecule type" value="Genomic_DNA"/>
</dbReference>
<evidence type="ECO:0000256" key="8">
    <source>
        <dbReference type="PIRNR" id="PIRNR000362"/>
    </source>
</evidence>
<feature type="binding site" evidence="9">
    <location>
        <position position="99"/>
    </location>
    <ligand>
        <name>FAD</name>
        <dbReference type="ChEBI" id="CHEBI:57692"/>
    </ligand>
</feature>
<evidence type="ECO:0000256" key="2">
    <source>
        <dbReference type="ARBA" id="ARBA00008312"/>
    </source>
</evidence>
<feature type="binding site" evidence="9">
    <location>
        <position position="381"/>
    </location>
    <ligand>
        <name>FAD</name>
        <dbReference type="ChEBI" id="CHEBI:57692"/>
    </ligand>
</feature>
<organism evidence="12 13">
    <name type="scientific">Apostasia shenzhenica</name>
    <dbReference type="NCBI Taxonomy" id="1088818"/>
    <lineage>
        <taxon>Eukaryota</taxon>
        <taxon>Viridiplantae</taxon>
        <taxon>Streptophyta</taxon>
        <taxon>Embryophyta</taxon>
        <taxon>Tracheophyta</taxon>
        <taxon>Spermatophyta</taxon>
        <taxon>Magnoliopsida</taxon>
        <taxon>Liliopsida</taxon>
        <taxon>Asparagales</taxon>
        <taxon>Orchidaceae</taxon>
        <taxon>Apostasioideae</taxon>
        <taxon>Apostasia</taxon>
    </lineage>
</organism>
<keyword evidence="3 8" id="KW-0285">Flavoprotein</keyword>
<keyword evidence="8" id="KW-0496">Mitochondrion</keyword>